<accession>A0A3B0R632</accession>
<dbReference type="PROSITE" id="PS50894">
    <property type="entry name" value="HPT"/>
    <property type="match status" value="1"/>
</dbReference>
<evidence type="ECO:0000313" key="2">
    <source>
        <dbReference type="EMBL" id="VAV87982.1"/>
    </source>
</evidence>
<dbReference type="EMBL" id="UOEC01000035">
    <property type="protein sequence ID" value="VAV87982.1"/>
    <property type="molecule type" value="Genomic_DNA"/>
</dbReference>
<dbReference type="Pfam" id="PF01627">
    <property type="entry name" value="Hpt"/>
    <property type="match status" value="1"/>
</dbReference>
<proteinExistence type="predicted"/>
<sequence>MALKPRRYARKRLPDGLPVLDDDVLADLRDSGGGSEGLIKRVFKLFCDNAPLSFAEIEKTSQKNDQIALADAAHALKSMCANIGAAKAAAACHDLELAIRQDEDIDVGAAIAEISATMNEALGQIRQLQA</sequence>
<name>A0A3B0R632_9ZZZZ</name>
<reference evidence="2" key="1">
    <citation type="submission" date="2018-06" db="EMBL/GenBank/DDBJ databases">
        <authorList>
            <person name="Zhirakovskaya E."/>
        </authorList>
    </citation>
    <scope>NUCLEOTIDE SEQUENCE</scope>
</reference>
<dbReference type="SMART" id="SM00073">
    <property type="entry name" value="HPT"/>
    <property type="match status" value="1"/>
</dbReference>
<dbReference type="InterPro" id="IPR036641">
    <property type="entry name" value="HPT_dom_sf"/>
</dbReference>
<dbReference type="Gene3D" id="1.20.120.160">
    <property type="entry name" value="HPT domain"/>
    <property type="match status" value="1"/>
</dbReference>
<feature type="domain" description="HPt" evidence="1">
    <location>
        <begin position="35"/>
        <end position="130"/>
    </location>
</feature>
<dbReference type="AlphaFoldDB" id="A0A3B0R632"/>
<evidence type="ECO:0000259" key="1">
    <source>
        <dbReference type="PROSITE" id="PS50894"/>
    </source>
</evidence>
<organism evidence="2">
    <name type="scientific">hydrothermal vent metagenome</name>
    <dbReference type="NCBI Taxonomy" id="652676"/>
    <lineage>
        <taxon>unclassified sequences</taxon>
        <taxon>metagenomes</taxon>
        <taxon>ecological metagenomes</taxon>
    </lineage>
</organism>
<dbReference type="InterPro" id="IPR008207">
    <property type="entry name" value="Sig_transdc_His_kin_Hpt_dom"/>
</dbReference>
<protein>
    <recommendedName>
        <fullName evidence="1">HPt domain-containing protein</fullName>
    </recommendedName>
</protein>
<dbReference type="GO" id="GO:0000160">
    <property type="term" value="P:phosphorelay signal transduction system"/>
    <property type="evidence" value="ECO:0007669"/>
    <property type="project" value="InterPro"/>
</dbReference>
<gene>
    <name evidence="2" type="ORF">MNBD_ALPHA08-2419</name>
</gene>
<dbReference type="SUPFAM" id="SSF47226">
    <property type="entry name" value="Histidine-containing phosphotransfer domain, HPT domain"/>
    <property type="match status" value="1"/>
</dbReference>